<dbReference type="SUPFAM" id="SSF54452">
    <property type="entry name" value="MHC antigen-recognition domain"/>
    <property type="match status" value="1"/>
</dbReference>
<evidence type="ECO:0000313" key="4">
    <source>
        <dbReference type="EMBL" id="CAI9619005.1"/>
    </source>
</evidence>
<evidence type="ECO:0000313" key="5">
    <source>
        <dbReference type="Proteomes" id="UP001162483"/>
    </source>
</evidence>
<dbReference type="InterPro" id="IPR050208">
    <property type="entry name" value="MHC_class-I_related"/>
</dbReference>
<comment type="caution">
    <text evidence="4">The sequence shown here is derived from an EMBL/GenBank/DDBJ whole genome shotgun (WGS) entry which is preliminary data.</text>
</comment>
<evidence type="ECO:0000259" key="3">
    <source>
        <dbReference type="Pfam" id="PF00129"/>
    </source>
</evidence>
<name>A0ABN9HF31_9NEOB</name>
<dbReference type="InterPro" id="IPR011161">
    <property type="entry name" value="MHC_I-like_Ag-recog"/>
</dbReference>
<gene>
    <name evidence="4" type="ORF">SPARVUS_LOCUS15769762</name>
</gene>
<dbReference type="InterPro" id="IPR037055">
    <property type="entry name" value="MHC_I-like_Ag-recog_sf"/>
</dbReference>
<reference evidence="4" key="1">
    <citation type="submission" date="2023-05" db="EMBL/GenBank/DDBJ databases">
        <authorList>
            <person name="Stuckert A."/>
        </authorList>
    </citation>
    <scope>NUCLEOTIDE SEQUENCE</scope>
</reference>
<dbReference type="Gene3D" id="3.30.500.10">
    <property type="entry name" value="MHC class I-like antigen recognition-like"/>
    <property type="match status" value="1"/>
</dbReference>
<feature type="chain" id="PRO_5046494918" description="MHC class I-like antigen recognition-like domain-containing protein" evidence="2">
    <location>
        <begin position="25"/>
        <end position="118"/>
    </location>
</feature>
<dbReference type="Proteomes" id="UP001162483">
    <property type="component" value="Unassembled WGS sequence"/>
</dbReference>
<sequence length="118" mass="13344">MTAGRMKMVTPLILMIVGVSGVQCDSHSMRYYYTAVSSPGSGLPVYSAVAYVDDKEIVTYNSDTRQCLPKTEWMKKLGPDYWERNTQIKQNVEPVFKHGVQTLMRRFNQTGGNTISSR</sequence>
<dbReference type="Pfam" id="PF00129">
    <property type="entry name" value="MHC_I"/>
    <property type="match status" value="1"/>
</dbReference>
<dbReference type="EMBL" id="CATNWA010020580">
    <property type="protein sequence ID" value="CAI9619005.1"/>
    <property type="molecule type" value="Genomic_DNA"/>
</dbReference>
<feature type="signal peptide" evidence="2">
    <location>
        <begin position="1"/>
        <end position="24"/>
    </location>
</feature>
<keyword evidence="1" id="KW-0325">Glycoprotein</keyword>
<protein>
    <recommendedName>
        <fullName evidence="3">MHC class I-like antigen recognition-like domain-containing protein</fullName>
    </recommendedName>
</protein>
<evidence type="ECO:0000256" key="2">
    <source>
        <dbReference type="SAM" id="SignalP"/>
    </source>
</evidence>
<proteinExistence type="predicted"/>
<keyword evidence="2" id="KW-0732">Signal</keyword>
<feature type="domain" description="MHC class I-like antigen recognition-like" evidence="3">
    <location>
        <begin position="26"/>
        <end position="112"/>
    </location>
</feature>
<dbReference type="PANTHER" id="PTHR16675:SF235">
    <property type="entry name" value="SHKT DOMAIN-CONTAINING PROTEIN"/>
    <property type="match status" value="1"/>
</dbReference>
<accession>A0ABN9HF31</accession>
<dbReference type="InterPro" id="IPR011162">
    <property type="entry name" value="MHC_I/II-like_Ag-recog"/>
</dbReference>
<organism evidence="4 5">
    <name type="scientific">Staurois parvus</name>
    <dbReference type="NCBI Taxonomy" id="386267"/>
    <lineage>
        <taxon>Eukaryota</taxon>
        <taxon>Metazoa</taxon>
        <taxon>Chordata</taxon>
        <taxon>Craniata</taxon>
        <taxon>Vertebrata</taxon>
        <taxon>Euteleostomi</taxon>
        <taxon>Amphibia</taxon>
        <taxon>Batrachia</taxon>
        <taxon>Anura</taxon>
        <taxon>Neobatrachia</taxon>
        <taxon>Ranoidea</taxon>
        <taxon>Ranidae</taxon>
        <taxon>Staurois</taxon>
    </lineage>
</organism>
<keyword evidence="5" id="KW-1185">Reference proteome</keyword>
<evidence type="ECO:0000256" key="1">
    <source>
        <dbReference type="ARBA" id="ARBA00023180"/>
    </source>
</evidence>
<dbReference type="PANTHER" id="PTHR16675">
    <property type="entry name" value="MHC CLASS I-RELATED"/>
    <property type="match status" value="1"/>
</dbReference>